<keyword evidence="2" id="KW-1185">Reference proteome</keyword>
<evidence type="ECO:0000313" key="2">
    <source>
        <dbReference type="Proteomes" id="UP000316726"/>
    </source>
</evidence>
<dbReference type="Proteomes" id="UP000316726">
    <property type="component" value="Chromosome 13"/>
</dbReference>
<dbReference type="OrthoDB" id="568015at2759"/>
<proteinExistence type="predicted"/>
<reference evidence="1 2" key="1">
    <citation type="submission" date="2018-07" db="EMBL/GenBank/DDBJ databases">
        <title>The complete nuclear genome of the prasinophyte Chloropicon primus (CCMP1205).</title>
        <authorList>
            <person name="Pombert J.-F."/>
            <person name="Otis C."/>
            <person name="Turmel M."/>
            <person name="Lemieux C."/>
        </authorList>
    </citation>
    <scope>NUCLEOTIDE SEQUENCE [LARGE SCALE GENOMIC DNA]</scope>
    <source>
        <strain evidence="1 2">CCMP1205</strain>
    </source>
</reference>
<dbReference type="STRING" id="1764295.A0A5B8MUB4"/>
<organism evidence="1 2">
    <name type="scientific">Chloropicon primus</name>
    <dbReference type="NCBI Taxonomy" id="1764295"/>
    <lineage>
        <taxon>Eukaryota</taxon>
        <taxon>Viridiplantae</taxon>
        <taxon>Chlorophyta</taxon>
        <taxon>Chloropicophyceae</taxon>
        <taxon>Chloropicales</taxon>
        <taxon>Chloropicaceae</taxon>
        <taxon>Chloropicon</taxon>
    </lineage>
</organism>
<evidence type="ECO:0000313" key="1">
    <source>
        <dbReference type="EMBL" id="QDZ24368.1"/>
    </source>
</evidence>
<accession>A0A5B8MUB4</accession>
<dbReference type="EMBL" id="CP031046">
    <property type="protein sequence ID" value="QDZ24368.1"/>
    <property type="molecule type" value="Genomic_DNA"/>
</dbReference>
<protein>
    <submittedName>
        <fullName evidence="1">Uncharacterized protein</fullName>
    </submittedName>
</protein>
<gene>
    <name evidence="1" type="ORF">A3770_13p68860</name>
</gene>
<dbReference type="AlphaFoldDB" id="A0A5B8MUB4"/>
<sequence>MAENVPQGAAFDRSYKEETSFINHVPKTREEREALRDKDKLEKVRLEDRKGCYYKYDGNSEDNILLPPQNSLAYQDDTERFYRDFAAEEYGRRLEKKFKDDERYAKKRAELSEREVERWNKMEREYVENEAKAEALQDSSAAKRNASSVNYNVITLKYANTHGGQLLKYEDDTIRYRATLRGRALEQKMSSVEYDLLTGDAKIDRVKVSDKPEPPVAS</sequence>
<name>A0A5B8MUB4_9CHLO</name>